<dbReference type="GO" id="GO:0046316">
    <property type="term" value="F:gluconokinase activity"/>
    <property type="evidence" value="ECO:0007669"/>
    <property type="project" value="UniProtKB-EC"/>
</dbReference>
<keyword evidence="3 4" id="KW-0418">Kinase</keyword>
<evidence type="ECO:0000256" key="2">
    <source>
        <dbReference type="ARBA" id="ARBA00022679"/>
    </source>
</evidence>
<dbReference type="InterPro" id="IPR018484">
    <property type="entry name" value="FGGY_N"/>
</dbReference>
<accession>A0ABW4CSK3</accession>
<proteinExistence type="inferred from homology"/>
<dbReference type="InterPro" id="IPR018483">
    <property type="entry name" value="Carb_kinase_FGGY_CS"/>
</dbReference>
<keyword evidence="8" id="KW-1185">Reference proteome</keyword>
<feature type="domain" description="Carbohydrate kinase FGGY C-terminal" evidence="6">
    <location>
        <begin position="257"/>
        <end position="441"/>
    </location>
</feature>
<reference evidence="8" key="1">
    <citation type="journal article" date="2019" name="Int. J. Syst. Evol. Microbiol.">
        <title>The Global Catalogue of Microorganisms (GCM) 10K type strain sequencing project: providing services to taxonomists for standard genome sequencing and annotation.</title>
        <authorList>
            <consortium name="The Broad Institute Genomics Platform"/>
            <consortium name="The Broad Institute Genome Sequencing Center for Infectious Disease"/>
            <person name="Wu L."/>
            <person name="Ma J."/>
        </authorList>
    </citation>
    <scope>NUCLEOTIDE SEQUENCE [LARGE SCALE GENOMIC DNA]</scope>
    <source>
        <strain evidence="8">CCM 8947</strain>
    </source>
</reference>
<sequence length="500" mass="51951">MLEPQVVLGVDIGTTSTKVAAFGADGTLFAETEHGYPMVEDATGKAEQDADAIVAAVVAGLRDMSGKIAPARISGLSFSAAMHSLLLLDQAGHPLAPLMTWADNRPAEATETLKARPDAATIFARTGVPLHPMAPLSKLVWLRQTQPALVTQAVRVCGIKSYVLLALGGDYVIDRSLANATALFDLHTMDWADDLVALAGISRAQLPQLVEPTAEVGRLAANVAEETGLPAGLPLFAGASDGCLSTLGAGAATAGRLALSVGTSGAVRVMTEKSVQDLGGRLFTYYLGPDQWVLGGPLNNGANALVWLRDLVGAPSVEALTEAAGTRPVGANGLLFLPYLAGARAPLWTAEARGAFLGLARQHTQADMARAVMEGIGFALLDVAELMWPLIGEMDLITATGGFTQSPLWRQIVADIFGLPLAVQAGGQAAALGAAAIGMQALNWVVAAEDVVPPITGAAVQPDSARHAAYRQLFHLWHQASRQNEATAAALAAIQRQPLL</sequence>
<dbReference type="InterPro" id="IPR050406">
    <property type="entry name" value="FGGY_Carb_Kinase"/>
</dbReference>
<dbReference type="EC" id="2.7.1.12" evidence="7"/>
<comment type="similarity">
    <text evidence="1 4">Belongs to the FGGY kinase family.</text>
</comment>
<evidence type="ECO:0000313" key="7">
    <source>
        <dbReference type="EMBL" id="MFD1432466.1"/>
    </source>
</evidence>
<evidence type="ECO:0000259" key="6">
    <source>
        <dbReference type="Pfam" id="PF02782"/>
    </source>
</evidence>
<evidence type="ECO:0000259" key="5">
    <source>
        <dbReference type="Pfam" id="PF00370"/>
    </source>
</evidence>
<evidence type="ECO:0000256" key="1">
    <source>
        <dbReference type="ARBA" id="ARBA00009156"/>
    </source>
</evidence>
<dbReference type="PROSITE" id="PS00445">
    <property type="entry name" value="FGGY_KINASES_2"/>
    <property type="match status" value="1"/>
</dbReference>
<evidence type="ECO:0000313" key="8">
    <source>
        <dbReference type="Proteomes" id="UP001597192"/>
    </source>
</evidence>
<dbReference type="CDD" id="cd07770">
    <property type="entry name" value="ASKHA_NBD_FGGY_GntK"/>
    <property type="match status" value="1"/>
</dbReference>
<name>A0ABW4CSK3_9LACO</name>
<dbReference type="InterPro" id="IPR043129">
    <property type="entry name" value="ATPase_NBD"/>
</dbReference>
<organism evidence="7 8">
    <name type="scientific">Lacticaseibacillus yichunensis</name>
    <dbReference type="NCBI Taxonomy" id="2486015"/>
    <lineage>
        <taxon>Bacteria</taxon>
        <taxon>Bacillati</taxon>
        <taxon>Bacillota</taxon>
        <taxon>Bacilli</taxon>
        <taxon>Lactobacillales</taxon>
        <taxon>Lactobacillaceae</taxon>
        <taxon>Lacticaseibacillus</taxon>
    </lineage>
</organism>
<dbReference type="PIRSF" id="PIRSF000538">
    <property type="entry name" value="GlpK"/>
    <property type="match status" value="1"/>
</dbReference>
<dbReference type="RefSeq" id="WP_125696622.1">
    <property type="nucleotide sequence ID" value="NZ_JBHTOG010000038.1"/>
</dbReference>
<dbReference type="Pfam" id="PF02782">
    <property type="entry name" value="FGGY_C"/>
    <property type="match status" value="1"/>
</dbReference>
<dbReference type="Proteomes" id="UP001597192">
    <property type="component" value="Unassembled WGS sequence"/>
</dbReference>
<comment type="caution">
    <text evidence="7">The sequence shown here is derived from an EMBL/GenBank/DDBJ whole genome shotgun (WGS) entry which is preliminary data.</text>
</comment>
<dbReference type="SUPFAM" id="SSF53067">
    <property type="entry name" value="Actin-like ATPase domain"/>
    <property type="match status" value="2"/>
</dbReference>
<dbReference type="Gene3D" id="3.30.420.40">
    <property type="match status" value="2"/>
</dbReference>
<dbReference type="Pfam" id="PF00370">
    <property type="entry name" value="FGGY_N"/>
    <property type="match status" value="1"/>
</dbReference>
<keyword evidence="2 4" id="KW-0808">Transferase</keyword>
<dbReference type="InterPro" id="IPR000577">
    <property type="entry name" value="Carb_kinase_FGGY"/>
</dbReference>
<evidence type="ECO:0000256" key="3">
    <source>
        <dbReference type="ARBA" id="ARBA00022777"/>
    </source>
</evidence>
<dbReference type="PANTHER" id="PTHR43095">
    <property type="entry name" value="SUGAR KINASE"/>
    <property type="match status" value="1"/>
</dbReference>
<protein>
    <submittedName>
        <fullName evidence="7">Gluconokinase</fullName>
        <ecNumber evidence="7">2.7.1.12</ecNumber>
    </submittedName>
</protein>
<gene>
    <name evidence="7" type="ORF">ACFQ47_07190</name>
</gene>
<dbReference type="EMBL" id="JBHTOG010000038">
    <property type="protein sequence ID" value="MFD1432466.1"/>
    <property type="molecule type" value="Genomic_DNA"/>
</dbReference>
<evidence type="ECO:0000256" key="4">
    <source>
        <dbReference type="RuleBase" id="RU003733"/>
    </source>
</evidence>
<dbReference type="InterPro" id="IPR018485">
    <property type="entry name" value="FGGY_C"/>
</dbReference>
<feature type="domain" description="Carbohydrate kinase FGGY N-terminal" evidence="5">
    <location>
        <begin position="6"/>
        <end position="248"/>
    </location>
</feature>
<dbReference type="PANTHER" id="PTHR43095:SF2">
    <property type="entry name" value="GLUCONOKINASE"/>
    <property type="match status" value="1"/>
</dbReference>